<dbReference type="InterPro" id="IPR019775">
    <property type="entry name" value="WD40_repeat_CS"/>
</dbReference>
<proteinExistence type="inferred from homology"/>
<comment type="subcellular location">
    <subcellularLocation>
        <location evidence="1">Nucleus</location>
    </subcellularLocation>
</comment>
<dbReference type="SUPFAM" id="SSF50998">
    <property type="entry name" value="Quinoprotein alcohol dehydrogenase-like"/>
    <property type="match status" value="1"/>
</dbReference>
<evidence type="ECO:0000256" key="5">
    <source>
        <dbReference type="ARBA" id="ARBA00023242"/>
    </source>
</evidence>
<comment type="similarity">
    <text evidence="2">Belongs to the WD repeat SWD2 family.</text>
</comment>
<evidence type="ECO:0000313" key="8">
    <source>
        <dbReference type="EMBL" id="OEL20968.1"/>
    </source>
</evidence>
<evidence type="ECO:0000256" key="7">
    <source>
        <dbReference type="SAM" id="Phobius"/>
    </source>
</evidence>
<evidence type="ECO:0000256" key="3">
    <source>
        <dbReference type="ARBA" id="ARBA00022574"/>
    </source>
</evidence>
<dbReference type="GO" id="GO:0048188">
    <property type="term" value="C:Set1C/COMPASS complex"/>
    <property type="evidence" value="ECO:0007669"/>
    <property type="project" value="TreeGrafter"/>
</dbReference>
<dbReference type="AlphaFoldDB" id="A0A1E5V779"/>
<keyword evidence="3 6" id="KW-0853">WD repeat</keyword>
<evidence type="ECO:0000256" key="1">
    <source>
        <dbReference type="ARBA" id="ARBA00004123"/>
    </source>
</evidence>
<sequence length="202" mass="22579">MVFGVAYGGHIRMFDARKFEKVVVIECVVWPLVFNPSNLLHSWGPFEIFSVRNDDSEAHVTKFSSDGRRILLTTKAGHVHVIDSFHGNSIASNNVKPVVTNSTLEASFSPDGNHIISGSGDGSVYAWNVRSRKVWKNVMLILKITYMLYLFDFVWIRFEMQVARWGSTDNEPPGSLVFVTGSSELFCGVPDLSKLGSFTITK</sequence>
<keyword evidence="5" id="KW-0539">Nucleus</keyword>
<evidence type="ECO:0000256" key="2">
    <source>
        <dbReference type="ARBA" id="ARBA00005616"/>
    </source>
</evidence>
<organism evidence="8 9">
    <name type="scientific">Dichanthelium oligosanthes</name>
    <dbReference type="NCBI Taxonomy" id="888268"/>
    <lineage>
        <taxon>Eukaryota</taxon>
        <taxon>Viridiplantae</taxon>
        <taxon>Streptophyta</taxon>
        <taxon>Embryophyta</taxon>
        <taxon>Tracheophyta</taxon>
        <taxon>Spermatophyta</taxon>
        <taxon>Magnoliopsida</taxon>
        <taxon>Liliopsida</taxon>
        <taxon>Poales</taxon>
        <taxon>Poaceae</taxon>
        <taxon>PACMAD clade</taxon>
        <taxon>Panicoideae</taxon>
        <taxon>Panicodae</taxon>
        <taxon>Paniceae</taxon>
        <taxon>Dichantheliinae</taxon>
        <taxon>Dichanthelium</taxon>
    </lineage>
</organism>
<dbReference type="InterPro" id="IPR015943">
    <property type="entry name" value="WD40/YVTN_repeat-like_dom_sf"/>
</dbReference>
<reference evidence="8 9" key="1">
    <citation type="submission" date="2016-09" db="EMBL/GenBank/DDBJ databases">
        <title>The draft genome of Dichanthelium oligosanthes: A C3 panicoid grass species.</title>
        <authorList>
            <person name="Studer A.J."/>
            <person name="Schnable J.C."/>
            <person name="Brutnell T.P."/>
        </authorList>
    </citation>
    <scope>NUCLEOTIDE SEQUENCE [LARGE SCALE GENOMIC DNA]</scope>
    <source>
        <strain evidence="9">cv. Kellogg 1175</strain>
        <tissue evidence="8">Leaf</tissue>
    </source>
</reference>
<dbReference type="STRING" id="888268.A0A1E5V779"/>
<dbReference type="InterPro" id="IPR037867">
    <property type="entry name" value="Swd2/WDR82"/>
</dbReference>
<comment type="caution">
    <text evidence="8">The sequence shown here is derived from an EMBL/GenBank/DDBJ whole genome shotgun (WGS) entry which is preliminary data.</text>
</comment>
<keyword evidence="7" id="KW-0472">Membrane</keyword>
<evidence type="ECO:0000256" key="6">
    <source>
        <dbReference type="PROSITE-ProRule" id="PRU00221"/>
    </source>
</evidence>
<dbReference type="Proteomes" id="UP000095767">
    <property type="component" value="Unassembled WGS sequence"/>
</dbReference>
<keyword evidence="4" id="KW-0677">Repeat</keyword>
<keyword evidence="7" id="KW-0812">Transmembrane</keyword>
<protein>
    <submittedName>
        <fullName evidence="8">Uncharacterized protein</fullName>
    </submittedName>
</protein>
<dbReference type="EMBL" id="LWDX02049103">
    <property type="protein sequence ID" value="OEL20968.1"/>
    <property type="molecule type" value="Genomic_DNA"/>
</dbReference>
<dbReference type="PANTHER" id="PTHR19861:SF0">
    <property type="entry name" value="WD REPEAT-CONTAINING PROTEIN 82"/>
    <property type="match status" value="1"/>
</dbReference>
<accession>A0A1E5V779</accession>
<dbReference type="PROSITE" id="PS00678">
    <property type="entry name" value="WD_REPEATS_1"/>
    <property type="match status" value="1"/>
</dbReference>
<dbReference type="GO" id="GO:0003682">
    <property type="term" value="F:chromatin binding"/>
    <property type="evidence" value="ECO:0007669"/>
    <property type="project" value="TreeGrafter"/>
</dbReference>
<feature type="repeat" description="WD" evidence="6">
    <location>
        <begin position="107"/>
        <end position="137"/>
    </location>
</feature>
<evidence type="ECO:0000256" key="4">
    <source>
        <dbReference type="ARBA" id="ARBA00022737"/>
    </source>
</evidence>
<dbReference type="Gene3D" id="2.130.10.10">
    <property type="entry name" value="YVTN repeat-like/Quinoprotein amine dehydrogenase"/>
    <property type="match status" value="1"/>
</dbReference>
<keyword evidence="9" id="KW-1185">Reference proteome</keyword>
<evidence type="ECO:0000313" key="9">
    <source>
        <dbReference type="Proteomes" id="UP000095767"/>
    </source>
</evidence>
<keyword evidence="7" id="KW-1133">Transmembrane helix</keyword>
<gene>
    <name evidence="8" type="ORF">BAE44_0018013</name>
</gene>
<feature type="transmembrane region" description="Helical" evidence="7">
    <location>
        <begin position="140"/>
        <end position="158"/>
    </location>
</feature>
<dbReference type="PROSITE" id="PS50082">
    <property type="entry name" value="WD_REPEATS_2"/>
    <property type="match status" value="1"/>
</dbReference>
<dbReference type="InterPro" id="IPR011047">
    <property type="entry name" value="Quinoprotein_ADH-like_sf"/>
</dbReference>
<name>A0A1E5V779_9POAL</name>
<dbReference type="OrthoDB" id="27537at2759"/>
<dbReference type="PANTHER" id="PTHR19861">
    <property type="entry name" value="WD40 REPEAT PROTEIN SWD2"/>
    <property type="match status" value="1"/>
</dbReference>
<dbReference type="GO" id="GO:0016070">
    <property type="term" value="P:RNA metabolic process"/>
    <property type="evidence" value="ECO:0007669"/>
    <property type="project" value="UniProtKB-ARBA"/>
</dbReference>
<dbReference type="InterPro" id="IPR001680">
    <property type="entry name" value="WD40_rpt"/>
</dbReference>